<evidence type="ECO:0000256" key="1">
    <source>
        <dbReference type="SAM" id="MobiDB-lite"/>
    </source>
</evidence>
<name>A0ABU7AQY3_9TELE</name>
<evidence type="ECO:0000313" key="2">
    <source>
        <dbReference type="EMBL" id="MED6240275.1"/>
    </source>
</evidence>
<dbReference type="Proteomes" id="UP001345963">
    <property type="component" value="Unassembled WGS sequence"/>
</dbReference>
<accession>A0ABU7AQY3</accession>
<keyword evidence="3" id="KW-1185">Reference proteome</keyword>
<proteinExistence type="predicted"/>
<evidence type="ECO:0000313" key="3">
    <source>
        <dbReference type="Proteomes" id="UP001345963"/>
    </source>
</evidence>
<reference evidence="2 3" key="1">
    <citation type="submission" date="2021-07" db="EMBL/GenBank/DDBJ databases">
        <authorList>
            <person name="Palmer J.M."/>
        </authorList>
    </citation>
    <scope>NUCLEOTIDE SEQUENCE [LARGE SCALE GENOMIC DNA]</scope>
    <source>
        <strain evidence="2 3">AT_MEX2019</strain>
        <tissue evidence="2">Muscle</tissue>
    </source>
</reference>
<dbReference type="EMBL" id="JAHUTI010023517">
    <property type="protein sequence ID" value="MED6240275.1"/>
    <property type="molecule type" value="Genomic_DNA"/>
</dbReference>
<protein>
    <submittedName>
        <fullName evidence="2">Uncharacterized protein</fullName>
    </submittedName>
</protein>
<comment type="caution">
    <text evidence="2">The sequence shown here is derived from an EMBL/GenBank/DDBJ whole genome shotgun (WGS) entry which is preliminary data.</text>
</comment>
<feature type="region of interest" description="Disordered" evidence="1">
    <location>
        <begin position="114"/>
        <end position="160"/>
    </location>
</feature>
<feature type="region of interest" description="Disordered" evidence="1">
    <location>
        <begin position="176"/>
        <end position="239"/>
    </location>
</feature>
<gene>
    <name evidence="2" type="ORF">ATANTOWER_018531</name>
</gene>
<sequence>MQRTQICSFQENFTDYLRSWLRSGSKAPQAYLQTNLAHPPRCSPSKKDPPGATFISRASKTGLPGPIYSPHTPWSFHPTSPFLADLQVFNFKDNPGQPIEAIPHPAAKDLATCRTSQDPRHHTGLDPASKPPLYTETKPKSLNPTPNHRAYSAPSMLPNPSHYSFRPTHWARDAGEAPLSQHRGSHPTWTQNRPQATLEPSPEPATPARNGSRPDKKAHRSKLNPASVLASTAPPIIYQ</sequence>
<organism evidence="2 3">
    <name type="scientific">Ataeniobius toweri</name>
    <dbReference type="NCBI Taxonomy" id="208326"/>
    <lineage>
        <taxon>Eukaryota</taxon>
        <taxon>Metazoa</taxon>
        <taxon>Chordata</taxon>
        <taxon>Craniata</taxon>
        <taxon>Vertebrata</taxon>
        <taxon>Euteleostomi</taxon>
        <taxon>Actinopterygii</taxon>
        <taxon>Neopterygii</taxon>
        <taxon>Teleostei</taxon>
        <taxon>Neoteleostei</taxon>
        <taxon>Acanthomorphata</taxon>
        <taxon>Ovalentaria</taxon>
        <taxon>Atherinomorphae</taxon>
        <taxon>Cyprinodontiformes</taxon>
        <taxon>Goodeidae</taxon>
        <taxon>Ataeniobius</taxon>
    </lineage>
</organism>
<feature type="region of interest" description="Disordered" evidence="1">
    <location>
        <begin position="36"/>
        <end position="59"/>
    </location>
</feature>